<dbReference type="KEGG" id="bic:LMTR13_35560"/>
<dbReference type="AlphaFoldDB" id="A0A1B1UPI7"/>
<sequence>MTIFSEFGFRRSRGPLANAHGFALEQLVSIHCVTSDLRWAMVELAWRSLTAMCVYVRAQVASWARKARSPREQEGGSRHCCC</sequence>
<reference evidence="1 2" key="1">
    <citation type="submission" date="2016-07" db="EMBL/GenBank/DDBJ databases">
        <title>Complete genome sequence of Bradyrhizobium icense LMTR 13T, a potential inoculant strain isolated from lima bean (Phaseolus lunatus) in Peru.</title>
        <authorList>
            <person name="Ormeno-Orrillo E."/>
            <person name="Duran D."/>
            <person name="Rogel M.A."/>
            <person name="Rey L."/>
            <person name="Imperial J."/>
            <person name="Ruiz-Argueso T."/>
            <person name="Martinez-Romero E."/>
        </authorList>
    </citation>
    <scope>NUCLEOTIDE SEQUENCE [LARGE SCALE GENOMIC DNA]</scope>
    <source>
        <strain evidence="1 2">LMTR 13</strain>
    </source>
</reference>
<gene>
    <name evidence="1" type="ORF">LMTR13_35560</name>
</gene>
<dbReference type="STRING" id="1274631.LMTR13_35560"/>
<protein>
    <submittedName>
        <fullName evidence="1">Uncharacterized protein</fullName>
    </submittedName>
</protein>
<evidence type="ECO:0000313" key="2">
    <source>
        <dbReference type="Proteomes" id="UP000092839"/>
    </source>
</evidence>
<dbReference type="EMBL" id="CP016428">
    <property type="protein sequence ID" value="ANW04667.1"/>
    <property type="molecule type" value="Genomic_DNA"/>
</dbReference>
<evidence type="ECO:0000313" key="1">
    <source>
        <dbReference type="EMBL" id="ANW04667.1"/>
    </source>
</evidence>
<dbReference type="Proteomes" id="UP000092839">
    <property type="component" value="Chromosome"/>
</dbReference>
<accession>A0A1B1UPI7</accession>
<dbReference type="RefSeq" id="WP_065731809.1">
    <property type="nucleotide sequence ID" value="NZ_CP016428.1"/>
</dbReference>
<name>A0A1B1UPI7_9BRAD</name>
<dbReference type="OrthoDB" id="8251904at2"/>
<keyword evidence="2" id="KW-1185">Reference proteome</keyword>
<proteinExistence type="predicted"/>
<organism evidence="1 2">
    <name type="scientific">Bradyrhizobium icense</name>
    <dbReference type="NCBI Taxonomy" id="1274631"/>
    <lineage>
        <taxon>Bacteria</taxon>
        <taxon>Pseudomonadati</taxon>
        <taxon>Pseudomonadota</taxon>
        <taxon>Alphaproteobacteria</taxon>
        <taxon>Hyphomicrobiales</taxon>
        <taxon>Nitrobacteraceae</taxon>
        <taxon>Bradyrhizobium</taxon>
    </lineage>
</organism>